<evidence type="ECO:0000313" key="2">
    <source>
        <dbReference type="EMBL" id="MFC5382023.1"/>
    </source>
</evidence>
<accession>A0ABW0GR43</accession>
<dbReference type="EMBL" id="JBHSLD010000014">
    <property type="protein sequence ID" value="MFC5382023.1"/>
    <property type="molecule type" value="Genomic_DNA"/>
</dbReference>
<feature type="transmembrane region" description="Helical" evidence="1">
    <location>
        <begin position="120"/>
        <end position="142"/>
    </location>
</feature>
<keyword evidence="1" id="KW-0812">Transmembrane</keyword>
<comment type="caution">
    <text evidence="2">The sequence shown here is derived from an EMBL/GenBank/DDBJ whole genome shotgun (WGS) entry which is preliminary data.</text>
</comment>
<feature type="transmembrane region" description="Helical" evidence="1">
    <location>
        <begin position="98"/>
        <end position="114"/>
    </location>
</feature>
<feature type="transmembrane region" description="Helical" evidence="1">
    <location>
        <begin position="24"/>
        <end position="46"/>
    </location>
</feature>
<keyword evidence="3" id="KW-1185">Reference proteome</keyword>
<organism evidence="2 3">
    <name type="scientific">Aquipuribacter nitratireducens</name>
    <dbReference type="NCBI Taxonomy" id="650104"/>
    <lineage>
        <taxon>Bacteria</taxon>
        <taxon>Bacillati</taxon>
        <taxon>Actinomycetota</taxon>
        <taxon>Actinomycetes</taxon>
        <taxon>Micrococcales</taxon>
        <taxon>Intrasporangiaceae</taxon>
        <taxon>Aquipuribacter</taxon>
    </lineage>
</organism>
<feature type="transmembrane region" description="Helical" evidence="1">
    <location>
        <begin position="70"/>
        <end position="91"/>
    </location>
</feature>
<dbReference type="RefSeq" id="WP_340269911.1">
    <property type="nucleotide sequence ID" value="NZ_JBBEOG010000005.1"/>
</dbReference>
<protein>
    <submittedName>
        <fullName evidence="2">DUF6326 family protein</fullName>
    </submittedName>
</protein>
<dbReference type="InterPro" id="IPR046289">
    <property type="entry name" value="DUF6326"/>
</dbReference>
<evidence type="ECO:0000256" key="1">
    <source>
        <dbReference type="SAM" id="Phobius"/>
    </source>
</evidence>
<evidence type="ECO:0000313" key="3">
    <source>
        <dbReference type="Proteomes" id="UP001596122"/>
    </source>
</evidence>
<name>A0ABW0GR43_9MICO</name>
<sequence length="147" mass="15546">MSATTPDLAAAPGRGTAPHPHPGLVLSALWTTTMLVFAYVDIFGFFRADVLSAALDGEVAGVGFTVDQRFLLLTLAYVAVPSLMVVLSLVLPQRVVRPLTVVVASLYAVSIAVSCIGETWAYYVVGSAMEVVLLGAAVVVAVRWRRV</sequence>
<gene>
    <name evidence="2" type="ORF">ACFPJ6_14700</name>
</gene>
<dbReference type="Proteomes" id="UP001596122">
    <property type="component" value="Unassembled WGS sequence"/>
</dbReference>
<keyword evidence="1" id="KW-0472">Membrane</keyword>
<proteinExistence type="predicted"/>
<reference evidence="3" key="1">
    <citation type="journal article" date="2019" name="Int. J. Syst. Evol. Microbiol.">
        <title>The Global Catalogue of Microorganisms (GCM) 10K type strain sequencing project: providing services to taxonomists for standard genome sequencing and annotation.</title>
        <authorList>
            <consortium name="The Broad Institute Genomics Platform"/>
            <consortium name="The Broad Institute Genome Sequencing Center for Infectious Disease"/>
            <person name="Wu L."/>
            <person name="Ma J."/>
        </authorList>
    </citation>
    <scope>NUCLEOTIDE SEQUENCE [LARGE SCALE GENOMIC DNA]</scope>
    <source>
        <strain evidence="3">CCUG 43114</strain>
    </source>
</reference>
<dbReference type="Pfam" id="PF19851">
    <property type="entry name" value="DUF6326"/>
    <property type="match status" value="1"/>
</dbReference>
<keyword evidence="1" id="KW-1133">Transmembrane helix</keyword>